<keyword evidence="5" id="KW-0998">Cell outer membrane</keyword>
<dbReference type="RefSeq" id="WP_208132896.1">
    <property type="nucleotide sequence ID" value="NZ_BAABGQ010000008.1"/>
</dbReference>
<dbReference type="Proteomes" id="UP001501243">
    <property type="component" value="Unassembled WGS sequence"/>
</dbReference>
<dbReference type="SUPFAM" id="SSF48452">
    <property type="entry name" value="TPR-like"/>
    <property type="match status" value="1"/>
</dbReference>
<dbReference type="Pfam" id="PF14322">
    <property type="entry name" value="SusD-like_3"/>
    <property type="match status" value="1"/>
</dbReference>
<proteinExistence type="inferred from homology"/>
<comment type="subcellular location">
    <subcellularLocation>
        <location evidence="1">Cell outer membrane</location>
    </subcellularLocation>
</comment>
<accession>A0ABP8QMJ7</accession>
<keyword evidence="9" id="KW-1185">Reference proteome</keyword>
<dbReference type="PROSITE" id="PS51257">
    <property type="entry name" value="PROKAR_LIPOPROTEIN"/>
    <property type="match status" value="1"/>
</dbReference>
<dbReference type="EMBL" id="BAABGQ010000008">
    <property type="protein sequence ID" value="GAA4506048.1"/>
    <property type="molecule type" value="Genomic_DNA"/>
</dbReference>
<comment type="similarity">
    <text evidence="2">Belongs to the SusD family.</text>
</comment>
<gene>
    <name evidence="8" type="ORF">GCM10023172_34790</name>
</gene>
<dbReference type="InterPro" id="IPR012944">
    <property type="entry name" value="SusD_RagB_dom"/>
</dbReference>
<reference evidence="9" key="1">
    <citation type="journal article" date="2019" name="Int. J. Syst. Evol. Microbiol.">
        <title>The Global Catalogue of Microorganisms (GCM) 10K type strain sequencing project: providing services to taxonomists for standard genome sequencing and annotation.</title>
        <authorList>
            <consortium name="The Broad Institute Genomics Platform"/>
            <consortium name="The Broad Institute Genome Sequencing Center for Infectious Disease"/>
            <person name="Wu L."/>
            <person name="Ma J."/>
        </authorList>
    </citation>
    <scope>NUCLEOTIDE SEQUENCE [LARGE SCALE GENOMIC DNA]</scope>
    <source>
        <strain evidence="9">JCM 17841</strain>
    </source>
</reference>
<protein>
    <submittedName>
        <fullName evidence="8">RagB/SusD family nutrient uptake outer membrane protein</fullName>
    </submittedName>
</protein>
<dbReference type="Gene3D" id="1.25.40.390">
    <property type="match status" value="1"/>
</dbReference>
<keyword evidence="3" id="KW-0732">Signal</keyword>
<evidence type="ECO:0000256" key="5">
    <source>
        <dbReference type="ARBA" id="ARBA00023237"/>
    </source>
</evidence>
<evidence type="ECO:0000313" key="8">
    <source>
        <dbReference type="EMBL" id="GAA4506048.1"/>
    </source>
</evidence>
<evidence type="ECO:0000259" key="6">
    <source>
        <dbReference type="Pfam" id="PF07980"/>
    </source>
</evidence>
<dbReference type="InterPro" id="IPR011990">
    <property type="entry name" value="TPR-like_helical_dom_sf"/>
</dbReference>
<feature type="domain" description="RagB/SusD" evidence="6">
    <location>
        <begin position="314"/>
        <end position="593"/>
    </location>
</feature>
<evidence type="ECO:0000313" key="9">
    <source>
        <dbReference type="Proteomes" id="UP001501243"/>
    </source>
</evidence>
<sequence length="593" mass="65088">MKKIVLATLGTALVLSATSCNKDILDENPQSVITPSFLQTAQGVEAGVTGVYSGLRQIYGNDAAFFTTVAGTDEWTSGIATSSGLSDYSPTDLTPLNDGSNSFIWNVCYQQINNANGVLKYGPNAQGIAPARLTQLLAEAKLLRAQYYFRLVQDFGDVPLMLNFVDSPTTDISRAPMADVYTQILKDLNESLASIADKPAQPGRVTRATALHLISKVYLTRATSSAKQATDYQMAAQYSKELIDNQGRYGLALESDPANVFAEGNENGKEVIFNAQFNADPTFSQLGGFTYGGENIAAFQFRSRYDKLPNMARDLNNGRPFARHVPTFFLLDSYILKDASGSPLEADASLRTTDTRYNKWFTTTYYVNSPGANGGSSKAVVGDTSIWYPGRQLPAARLAQIAARTPVPYAVIQPNQYTTEYYPTLNKFDSRNRTSVNGFSSRPNIIYRLAETYLIAAEAYYYLGNSAQAATYLNVVRERAAASGKKAQMDITAAQVNIDFILDERMRELCGEFTRWYDLKRTYNASGANELLTRVRNTNYAPAFRSITADGPTKGGVYGSNAAANIKDYHVLRPIPQSEIDRTNGKITQNTGY</sequence>
<organism evidence="8 9">
    <name type="scientific">Hymenobacter ginsengisoli</name>
    <dbReference type="NCBI Taxonomy" id="1051626"/>
    <lineage>
        <taxon>Bacteria</taxon>
        <taxon>Pseudomonadati</taxon>
        <taxon>Bacteroidota</taxon>
        <taxon>Cytophagia</taxon>
        <taxon>Cytophagales</taxon>
        <taxon>Hymenobacteraceae</taxon>
        <taxon>Hymenobacter</taxon>
    </lineage>
</organism>
<evidence type="ECO:0000256" key="3">
    <source>
        <dbReference type="ARBA" id="ARBA00022729"/>
    </source>
</evidence>
<name>A0ABP8QMJ7_9BACT</name>
<comment type="caution">
    <text evidence="8">The sequence shown here is derived from an EMBL/GenBank/DDBJ whole genome shotgun (WGS) entry which is preliminary data.</text>
</comment>
<dbReference type="InterPro" id="IPR033985">
    <property type="entry name" value="SusD-like_N"/>
</dbReference>
<evidence type="ECO:0000256" key="1">
    <source>
        <dbReference type="ARBA" id="ARBA00004442"/>
    </source>
</evidence>
<dbReference type="Pfam" id="PF07980">
    <property type="entry name" value="SusD_RagB"/>
    <property type="match status" value="1"/>
</dbReference>
<evidence type="ECO:0000256" key="4">
    <source>
        <dbReference type="ARBA" id="ARBA00023136"/>
    </source>
</evidence>
<feature type="domain" description="SusD-like N-terminal" evidence="7">
    <location>
        <begin position="25"/>
        <end position="219"/>
    </location>
</feature>
<evidence type="ECO:0000256" key="2">
    <source>
        <dbReference type="ARBA" id="ARBA00006275"/>
    </source>
</evidence>
<keyword evidence="4" id="KW-0472">Membrane</keyword>
<evidence type="ECO:0000259" key="7">
    <source>
        <dbReference type="Pfam" id="PF14322"/>
    </source>
</evidence>